<feature type="transmembrane region" description="Helical" evidence="2">
    <location>
        <begin position="69"/>
        <end position="90"/>
    </location>
</feature>
<keyword evidence="4" id="KW-1185">Reference proteome</keyword>
<feature type="compositionally biased region" description="Basic and acidic residues" evidence="1">
    <location>
        <begin position="380"/>
        <end position="391"/>
    </location>
</feature>
<feature type="region of interest" description="Disordered" evidence="1">
    <location>
        <begin position="350"/>
        <end position="482"/>
    </location>
</feature>
<dbReference type="GeneID" id="91987442"/>
<reference evidence="3" key="2">
    <citation type="submission" date="2024-01" db="EMBL/GenBank/DDBJ databases">
        <title>Comparative genomics of Cryptococcus and Kwoniella reveals pathogenesis evolution and contrasting modes of karyotype evolution via chromosome fusion or intercentromeric recombination.</title>
        <authorList>
            <person name="Coelho M.A."/>
            <person name="David-Palma M."/>
            <person name="Shea T."/>
            <person name="Bowers K."/>
            <person name="Mcginley-Smith S."/>
            <person name="Mohammad A.W."/>
            <person name="Gnirke A."/>
            <person name="Yurkov A.M."/>
            <person name="Nowrousian M."/>
            <person name="Sun S."/>
            <person name="Cuomo C.A."/>
            <person name="Heitman J."/>
        </authorList>
    </citation>
    <scope>NUCLEOTIDE SEQUENCE</scope>
    <source>
        <strain evidence="3">IND107</strain>
    </source>
</reference>
<name>A0ABR3C571_9TREE</name>
<feature type="compositionally biased region" description="Low complexity" evidence="1">
    <location>
        <begin position="395"/>
        <end position="408"/>
    </location>
</feature>
<proteinExistence type="predicted"/>
<organism evidence="3 4">
    <name type="scientific">Cryptococcus tetragattii IND107</name>
    <dbReference type="NCBI Taxonomy" id="1296105"/>
    <lineage>
        <taxon>Eukaryota</taxon>
        <taxon>Fungi</taxon>
        <taxon>Dikarya</taxon>
        <taxon>Basidiomycota</taxon>
        <taxon>Agaricomycotina</taxon>
        <taxon>Tremellomycetes</taxon>
        <taxon>Tremellales</taxon>
        <taxon>Cryptococcaceae</taxon>
        <taxon>Cryptococcus</taxon>
        <taxon>Cryptococcus gattii species complex</taxon>
    </lineage>
</organism>
<feature type="transmembrane region" description="Helical" evidence="2">
    <location>
        <begin position="32"/>
        <end position="49"/>
    </location>
</feature>
<dbReference type="RefSeq" id="XP_066617054.1">
    <property type="nucleotide sequence ID" value="XM_066755153.1"/>
</dbReference>
<feature type="compositionally biased region" description="Low complexity" evidence="1">
    <location>
        <begin position="358"/>
        <end position="367"/>
    </location>
</feature>
<feature type="transmembrane region" description="Helical" evidence="2">
    <location>
        <begin position="313"/>
        <end position="336"/>
    </location>
</feature>
<feature type="region of interest" description="Disordered" evidence="1">
    <location>
        <begin position="202"/>
        <end position="282"/>
    </location>
</feature>
<evidence type="ECO:0000313" key="3">
    <source>
        <dbReference type="EMBL" id="KAL0255777.1"/>
    </source>
</evidence>
<feature type="compositionally biased region" description="Basic and acidic residues" evidence="1">
    <location>
        <begin position="211"/>
        <end position="247"/>
    </location>
</feature>
<protein>
    <submittedName>
        <fullName evidence="3">Uncharacterized protein</fullName>
    </submittedName>
</protein>
<keyword evidence="2" id="KW-0812">Transmembrane</keyword>
<comment type="caution">
    <text evidence="3">The sequence shown here is derived from an EMBL/GenBank/DDBJ whole genome shotgun (WGS) entry which is preliminary data.</text>
</comment>
<reference evidence="3" key="1">
    <citation type="submission" date="2015-01" db="EMBL/GenBank/DDBJ databases">
        <authorList>
            <consortium name="The Broad Institute Genomics Platform"/>
            <person name="Cuomo C."/>
            <person name="Litvintseva A."/>
            <person name="Chen Y."/>
            <person name="Heitman J."/>
            <person name="Sun S."/>
            <person name="Springer D."/>
            <person name="Dromer F."/>
            <person name="Young S."/>
            <person name="Zeng Q."/>
            <person name="Gargeya S."/>
            <person name="Abouelleil A."/>
            <person name="Alvarado L."/>
            <person name="Chapman S.B."/>
            <person name="Gainer-Dewar J."/>
            <person name="Goldberg J."/>
            <person name="Griggs A."/>
            <person name="Gujja S."/>
            <person name="Hansen M."/>
            <person name="Howarth C."/>
            <person name="Imamovic A."/>
            <person name="Larimer J."/>
            <person name="Murphy C."/>
            <person name="Naylor J."/>
            <person name="Pearson M."/>
            <person name="Priest M."/>
            <person name="Roberts A."/>
            <person name="Saif S."/>
            <person name="Shea T."/>
            <person name="Sykes S."/>
            <person name="Wortman J."/>
            <person name="Nusbaum C."/>
            <person name="Birren B."/>
        </authorList>
    </citation>
    <scope>NUCLEOTIDE SEQUENCE</scope>
    <source>
        <strain evidence="3">IND107</strain>
    </source>
</reference>
<dbReference type="Proteomes" id="UP000054399">
    <property type="component" value="Unassembled WGS sequence"/>
</dbReference>
<dbReference type="EMBL" id="ATAM02000001">
    <property type="protein sequence ID" value="KAL0255777.1"/>
    <property type="molecule type" value="Genomic_DNA"/>
</dbReference>
<feature type="compositionally biased region" description="Polar residues" evidence="1">
    <location>
        <begin position="368"/>
        <end position="379"/>
    </location>
</feature>
<keyword evidence="2" id="KW-1133">Transmembrane helix</keyword>
<gene>
    <name evidence="3" type="ORF">I308_100584</name>
</gene>
<sequence>MAMMYPAHHHISLPSSFYTYIPVGENAGPSPIYTLLILGMVFFMAANIMPVHSPAVERVWHVADPVLKWGFFIIISALLVQMLGLLPGVSQIHITYVHMVIAFILFAILWNTFVPVPNAQMEENKAFPAKEDKQTAEKERVSSKEATKKEEEVSPWEDLRAHPSAFLTTRLNKMMPWPFPMGKAVKGGKELWWEKGKNLQVGHFNKARPGKAKEEEESEKNIKPKSRAEKKLKENTEESGREEERRKGSMITGSEKISSRKKMAPGEAATATSTLRREEDNRNQEIEKMKESNMSNQAMEARQRRKLCRTKNLVMIIGISSINMTLGFLLLIFYSFQIISQELSHPITPSEELATPHSNSNSSSLSSRFPQTTSNSVSASEKESTKLKVVKENAVSNERVSSSKSSSVGPDEMPAASKSIQKPTGSNKVTKVDANDDGASIGIPSQASIRSRHETRSSRLKSIPSLGMPHPLVTTAYKQYQN</sequence>
<evidence type="ECO:0000256" key="2">
    <source>
        <dbReference type="SAM" id="Phobius"/>
    </source>
</evidence>
<feature type="region of interest" description="Disordered" evidence="1">
    <location>
        <begin position="125"/>
        <end position="155"/>
    </location>
</feature>
<evidence type="ECO:0000256" key="1">
    <source>
        <dbReference type="SAM" id="MobiDB-lite"/>
    </source>
</evidence>
<feature type="compositionally biased region" description="Polar residues" evidence="1">
    <location>
        <begin position="418"/>
        <end position="429"/>
    </location>
</feature>
<accession>A0ABR3C571</accession>
<evidence type="ECO:0000313" key="4">
    <source>
        <dbReference type="Proteomes" id="UP000054399"/>
    </source>
</evidence>
<keyword evidence="2" id="KW-0472">Membrane</keyword>
<feature type="transmembrane region" description="Helical" evidence="2">
    <location>
        <begin position="96"/>
        <end position="116"/>
    </location>
</feature>